<reference evidence="3" key="1">
    <citation type="submission" date="2016-04" db="EMBL/GenBank/DDBJ databases">
        <authorList>
            <person name="Ray J."/>
            <person name="Price M."/>
            <person name="Deutschbauer A."/>
        </authorList>
    </citation>
    <scope>NUCLEOTIDE SEQUENCE [LARGE SCALE GENOMIC DNA]</scope>
    <source>
        <strain evidence="3">FW300-N2E2</strain>
    </source>
</reference>
<protein>
    <submittedName>
        <fullName evidence="2">Uncharacterized protein</fullName>
    </submittedName>
</protein>
<accession>A0A159ZZE6</accession>
<feature type="transmembrane region" description="Helical" evidence="1">
    <location>
        <begin position="277"/>
        <end position="300"/>
    </location>
</feature>
<dbReference type="RefSeq" id="WP_063323016.1">
    <property type="nucleotide sequence ID" value="NZ_CP015225.1"/>
</dbReference>
<evidence type="ECO:0000313" key="2">
    <source>
        <dbReference type="EMBL" id="AMZ72724.1"/>
    </source>
</evidence>
<gene>
    <name evidence="2" type="ORF">TK06_17020</name>
</gene>
<evidence type="ECO:0000256" key="1">
    <source>
        <dbReference type="SAM" id="Phobius"/>
    </source>
</evidence>
<reference evidence="2 3" key="2">
    <citation type="journal article" date="2018" name="Nature">
        <title>Mutant phenotypes for thousands of bacterial genes of unknown function.</title>
        <authorList>
            <person name="Price M.N."/>
            <person name="Wetmore K.M."/>
            <person name="Waters R.J."/>
            <person name="Callaghan M."/>
            <person name="Ray J."/>
            <person name="Liu H."/>
            <person name="Kuehl J.V."/>
            <person name="Melnyk R.A."/>
            <person name="Lamson J.S."/>
            <person name="Suh Y."/>
            <person name="Carlson H.K."/>
            <person name="Esquivel Z."/>
            <person name="Sadeeshkumar H."/>
            <person name="Chakraborty R."/>
            <person name="Zane G.M."/>
            <person name="Rubin B.E."/>
            <person name="Wall J.D."/>
            <person name="Visel A."/>
            <person name="Bristow J."/>
            <person name="Blow M.J."/>
            <person name="Arkin A.P."/>
            <person name="Deutschbauer A.M."/>
        </authorList>
    </citation>
    <scope>NUCLEOTIDE SEQUENCE [LARGE SCALE GENOMIC DNA]</scope>
    <source>
        <strain evidence="2 3">FW300-N2E2</strain>
    </source>
</reference>
<organism evidence="2 3">
    <name type="scientific">Pseudomonas fluorescens</name>
    <dbReference type="NCBI Taxonomy" id="294"/>
    <lineage>
        <taxon>Bacteria</taxon>
        <taxon>Pseudomonadati</taxon>
        <taxon>Pseudomonadota</taxon>
        <taxon>Gammaproteobacteria</taxon>
        <taxon>Pseudomonadales</taxon>
        <taxon>Pseudomonadaceae</taxon>
        <taxon>Pseudomonas</taxon>
    </lineage>
</organism>
<dbReference type="EMBL" id="CP015225">
    <property type="protein sequence ID" value="AMZ72724.1"/>
    <property type="molecule type" value="Genomic_DNA"/>
</dbReference>
<feature type="transmembrane region" description="Helical" evidence="1">
    <location>
        <begin position="239"/>
        <end position="257"/>
    </location>
</feature>
<keyword evidence="1" id="KW-0812">Transmembrane</keyword>
<proteinExistence type="predicted"/>
<dbReference type="AlphaFoldDB" id="A0A159ZZE6"/>
<name>A0A159ZZE6_PSEFL</name>
<evidence type="ECO:0000313" key="3">
    <source>
        <dbReference type="Proteomes" id="UP000076083"/>
    </source>
</evidence>
<keyword evidence="1" id="KW-1133">Transmembrane helix</keyword>
<dbReference type="Proteomes" id="UP000076083">
    <property type="component" value="Chromosome"/>
</dbReference>
<keyword evidence="1" id="KW-0472">Membrane</keyword>
<sequence length="337" mass="38705">MIADWNWFFSSLSQSAAAIVGIFGAFIITKIFSNQTAFSEKTAKLNNYLIEAKKIADDAKSYNMEWHNKHYNDGEYRKFHDFLDEHFPANESMEKITNQILEDFIDKSDFSRYSEKEEIKKELIYIASKVCETNVTAREEQEASDRADEIFKDTPIFKLLGGSETLSAMRNYNAFANGNSRSLYSTYDPIYKTNWDEVTKEREGLERSYLVAKHHARLVADLLQSTEGNPESPRQLSTALALVLCIFFIGVIYPLSFMPATHAPEISFTLETVLLHILSFKGALLSVISTAFTVIVLIFYRTHSGMKYPPKKLDELTKLKNAKSYCTYFKYIKDDDF</sequence>
<feature type="transmembrane region" description="Helical" evidence="1">
    <location>
        <begin position="12"/>
        <end position="32"/>
    </location>
</feature>